<dbReference type="AlphaFoldDB" id="A0AAD2D5T3"/>
<name>A0AAD2D5T3_EUPCR</name>
<dbReference type="Proteomes" id="UP001295684">
    <property type="component" value="Unassembled WGS sequence"/>
</dbReference>
<evidence type="ECO:0000313" key="1">
    <source>
        <dbReference type="EMBL" id="CAI2380870.1"/>
    </source>
</evidence>
<comment type="caution">
    <text evidence="1">The sequence shown here is derived from an EMBL/GenBank/DDBJ whole genome shotgun (WGS) entry which is preliminary data.</text>
</comment>
<dbReference type="EMBL" id="CAMPGE010022869">
    <property type="protein sequence ID" value="CAI2380870.1"/>
    <property type="molecule type" value="Genomic_DNA"/>
</dbReference>
<reference evidence="1" key="1">
    <citation type="submission" date="2023-07" db="EMBL/GenBank/DDBJ databases">
        <authorList>
            <consortium name="AG Swart"/>
            <person name="Singh M."/>
            <person name="Singh A."/>
            <person name="Seah K."/>
            <person name="Emmerich C."/>
        </authorList>
    </citation>
    <scope>NUCLEOTIDE SEQUENCE</scope>
    <source>
        <strain evidence="1">DP1</strain>
    </source>
</reference>
<protein>
    <submittedName>
        <fullName evidence="1">Uncharacterized protein</fullName>
    </submittedName>
</protein>
<proteinExistence type="predicted"/>
<accession>A0AAD2D5T3</accession>
<sequence>MGNKSSSKKPNETLEEEYTSIGLPKISGEDLENDLERELYIAINMCRYNPKRMTKFMKPLKKLDLLSKQGIKSIEKAKKMLKNMEPLPPLAIYADGIKACKEISNQYFADPDEFKEDPEKVTKEANSNVIKTLEETRKGMEVKGDSRVITGIKDEQGVFVILSDICEWVGDGKPGLPPYLERIHKKIGLNVYPITEENQACTMVLIEDFTNSMI</sequence>
<gene>
    <name evidence="1" type="ORF">ECRASSUSDP1_LOCUS22310</name>
</gene>
<keyword evidence="2" id="KW-1185">Reference proteome</keyword>
<evidence type="ECO:0000313" key="2">
    <source>
        <dbReference type="Proteomes" id="UP001295684"/>
    </source>
</evidence>
<organism evidence="1 2">
    <name type="scientific">Euplotes crassus</name>
    <dbReference type="NCBI Taxonomy" id="5936"/>
    <lineage>
        <taxon>Eukaryota</taxon>
        <taxon>Sar</taxon>
        <taxon>Alveolata</taxon>
        <taxon>Ciliophora</taxon>
        <taxon>Intramacronucleata</taxon>
        <taxon>Spirotrichea</taxon>
        <taxon>Hypotrichia</taxon>
        <taxon>Euplotida</taxon>
        <taxon>Euplotidae</taxon>
        <taxon>Moneuplotes</taxon>
    </lineage>
</organism>